<evidence type="ECO:0000313" key="1">
    <source>
        <dbReference type="EMBL" id="CAH3154267.1"/>
    </source>
</evidence>
<dbReference type="Proteomes" id="UP001159405">
    <property type="component" value="Unassembled WGS sequence"/>
</dbReference>
<name>A0ABN8Q0R8_9CNID</name>
<accession>A0ABN8Q0R8</accession>
<organism evidence="1 2">
    <name type="scientific">Porites lobata</name>
    <dbReference type="NCBI Taxonomy" id="104759"/>
    <lineage>
        <taxon>Eukaryota</taxon>
        <taxon>Metazoa</taxon>
        <taxon>Cnidaria</taxon>
        <taxon>Anthozoa</taxon>
        <taxon>Hexacorallia</taxon>
        <taxon>Scleractinia</taxon>
        <taxon>Fungiina</taxon>
        <taxon>Poritidae</taxon>
        <taxon>Porites</taxon>
    </lineage>
</organism>
<comment type="caution">
    <text evidence="1">The sequence shown here is derived from an EMBL/GenBank/DDBJ whole genome shotgun (WGS) entry which is preliminary data.</text>
</comment>
<evidence type="ECO:0000313" key="2">
    <source>
        <dbReference type="Proteomes" id="UP001159405"/>
    </source>
</evidence>
<protein>
    <submittedName>
        <fullName evidence="1">Uncharacterized protein</fullName>
    </submittedName>
</protein>
<proteinExistence type="predicted"/>
<sequence>VVDVKDFFGAESKSQGYAHFHEHIQSPTICYDDACQLKKFTQNLTRNQLTSTAKKMSQTVMVCDKFHFKNHKDMWCKRNCSPYTCASL</sequence>
<gene>
    <name evidence="1" type="ORF">PLOB_00049935</name>
</gene>
<reference evidence="1 2" key="1">
    <citation type="submission" date="2022-05" db="EMBL/GenBank/DDBJ databases">
        <authorList>
            <consortium name="Genoscope - CEA"/>
            <person name="William W."/>
        </authorList>
    </citation>
    <scope>NUCLEOTIDE SEQUENCE [LARGE SCALE GENOMIC DNA]</scope>
</reference>
<feature type="non-terminal residue" evidence="1">
    <location>
        <position position="88"/>
    </location>
</feature>
<dbReference type="EMBL" id="CALNXK010000098">
    <property type="protein sequence ID" value="CAH3154267.1"/>
    <property type="molecule type" value="Genomic_DNA"/>
</dbReference>
<keyword evidence="2" id="KW-1185">Reference proteome</keyword>
<feature type="non-terminal residue" evidence="1">
    <location>
        <position position="1"/>
    </location>
</feature>